<sequence length="748" mass="81714">MANRVGQHLGNYQLIRLIGRGGFAEVYLGTHIYLDMPAAIKVLHAQLAREDAEQFRREARTIARLVHPNIVRVLEFGIEGTTPFLVVDYAPNGTLRKLYPKGTKLPLATVVSHVNQVAEALQYAHDQKIIHRDVKPENMLLGRRYEVLLSDFGIALVAQSTRQLHGEDNMQDMAGTIAYMAPEQIQSRAVPASDQYSLAVVAYEWLGGERPFQGSFTEIAVKHTLVAPPPLREKVPELPVEVETVIMKALSKDPEQRYPTVKAFASALEQAWRETVATTSLNEDTAFSNPSSSPGLAPLLPDQAIAPALVATSEQFPSTNSLTEAAYPSEDEQSTKTVPLLDEDEETAAFVETLSTPTPTDPGEQLKEVLPASAFMAQAEKQPVPKEPPLSAEIAEKRHLSEKAKLDERPGISRRAILIGLTGSLVVAAGGVAAWGIYREKSMEAAQQATPTVGLGSTLYSYKGHSGLVWTVGWSPNGELLASAGGDKTVQVWQAATGSPIYTDTSHTDTVYGLAWSPDSRRIASASYDKTVQIWDAVNGYYPTTYTGHTSWVWSVAWSRNGKYLASAGGDRAVKVWDATNGDTLFSYKKHSGNIYGLSWSPDNQYLVSASNDKTAREWEAFTGRDIFVYSPYGTALWAASWSPDGTRIAVACENKTVQVWDATGGDHVYVYYGHSDFVYAVAWSPDGKRIASAGDDKTVQVWDAVDGGHSYIYTGHAASVRSLAWSPDGSRIASASWDKTVRVWKAR</sequence>
<dbReference type="PROSITE" id="PS00107">
    <property type="entry name" value="PROTEIN_KINASE_ATP"/>
    <property type="match status" value="1"/>
</dbReference>
<dbReference type="SUPFAM" id="SSF50978">
    <property type="entry name" value="WD40 repeat-like"/>
    <property type="match status" value="1"/>
</dbReference>
<reference evidence="10" key="1">
    <citation type="submission" date="2020-10" db="EMBL/GenBank/DDBJ databases">
        <title>Taxonomic study of unclassified bacteria belonging to the class Ktedonobacteria.</title>
        <authorList>
            <person name="Yabe S."/>
            <person name="Wang C.M."/>
            <person name="Zheng Y."/>
            <person name="Sakai Y."/>
            <person name="Cavaletti L."/>
            <person name="Monciardini P."/>
            <person name="Donadio S."/>
        </authorList>
    </citation>
    <scope>NUCLEOTIDE SEQUENCE</scope>
    <source>
        <strain evidence="10">ID150040</strain>
    </source>
</reference>
<dbReference type="PROSITE" id="PS50011">
    <property type="entry name" value="PROTEIN_KINASE_DOM"/>
    <property type="match status" value="1"/>
</dbReference>
<dbReference type="AlphaFoldDB" id="A0A8J3IMB3"/>
<evidence type="ECO:0000256" key="4">
    <source>
        <dbReference type="ARBA" id="ARBA00022840"/>
    </source>
</evidence>
<dbReference type="Pfam" id="PF00069">
    <property type="entry name" value="Pkinase"/>
    <property type="match status" value="1"/>
</dbReference>
<dbReference type="SMART" id="SM00320">
    <property type="entry name" value="WD40"/>
    <property type="match status" value="7"/>
</dbReference>
<dbReference type="Gene3D" id="2.130.10.10">
    <property type="entry name" value="YVTN repeat-like/Quinoprotein amine dehydrogenase"/>
    <property type="match status" value="3"/>
</dbReference>
<proteinExistence type="predicted"/>
<dbReference type="InterPro" id="IPR001680">
    <property type="entry name" value="WD40_rpt"/>
</dbReference>
<dbReference type="InterPro" id="IPR008271">
    <property type="entry name" value="Ser/Thr_kinase_AS"/>
</dbReference>
<gene>
    <name evidence="10" type="ORF">KSF_050930</name>
</gene>
<evidence type="ECO:0000256" key="5">
    <source>
        <dbReference type="PROSITE-ProRule" id="PRU00221"/>
    </source>
</evidence>
<evidence type="ECO:0000256" key="7">
    <source>
        <dbReference type="SAM" id="MobiDB-lite"/>
    </source>
</evidence>
<dbReference type="SUPFAM" id="SSF56112">
    <property type="entry name" value="Protein kinase-like (PK-like)"/>
    <property type="match status" value="1"/>
</dbReference>
<dbReference type="Pfam" id="PF00400">
    <property type="entry name" value="WD40"/>
    <property type="match status" value="7"/>
</dbReference>
<organism evidence="10 11">
    <name type="scientific">Reticulibacter mediterranei</name>
    <dbReference type="NCBI Taxonomy" id="2778369"/>
    <lineage>
        <taxon>Bacteria</taxon>
        <taxon>Bacillati</taxon>
        <taxon>Chloroflexota</taxon>
        <taxon>Ktedonobacteria</taxon>
        <taxon>Ktedonobacterales</taxon>
        <taxon>Reticulibacteraceae</taxon>
        <taxon>Reticulibacter</taxon>
    </lineage>
</organism>
<feature type="repeat" description="WD" evidence="5">
    <location>
        <begin position="630"/>
        <end position="671"/>
    </location>
</feature>
<feature type="binding site" evidence="6">
    <location>
        <position position="41"/>
    </location>
    <ligand>
        <name>ATP</name>
        <dbReference type="ChEBI" id="CHEBI:30616"/>
    </ligand>
</feature>
<dbReference type="Proteomes" id="UP000597444">
    <property type="component" value="Unassembled WGS sequence"/>
</dbReference>
<dbReference type="InterPro" id="IPR017441">
    <property type="entry name" value="Protein_kinase_ATP_BS"/>
</dbReference>
<keyword evidence="8" id="KW-1133">Transmembrane helix</keyword>
<evidence type="ECO:0000313" key="11">
    <source>
        <dbReference type="Proteomes" id="UP000597444"/>
    </source>
</evidence>
<dbReference type="CDD" id="cd14014">
    <property type="entry name" value="STKc_PknB_like"/>
    <property type="match status" value="1"/>
</dbReference>
<feature type="repeat" description="WD" evidence="5">
    <location>
        <begin position="504"/>
        <end position="545"/>
    </location>
</feature>
<keyword evidence="3 6" id="KW-0547">Nucleotide-binding</keyword>
<dbReference type="InterPro" id="IPR020472">
    <property type="entry name" value="WD40_PAC1"/>
</dbReference>
<comment type="caution">
    <text evidence="10">The sequence shown here is derived from an EMBL/GenBank/DDBJ whole genome shotgun (WGS) entry which is preliminary data.</text>
</comment>
<keyword evidence="8" id="KW-0472">Membrane</keyword>
<evidence type="ECO:0000313" key="10">
    <source>
        <dbReference type="EMBL" id="GHO95045.1"/>
    </source>
</evidence>
<dbReference type="GO" id="GO:0005524">
    <property type="term" value="F:ATP binding"/>
    <property type="evidence" value="ECO:0007669"/>
    <property type="project" value="UniProtKB-UniRule"/>
</dbReference>
<evidence type="ECO:0000256" key="6">
    <source>
        <dbReference type="PROSITE-ProRule" id="PRU10141"/>
    </source>
</evidence>
<dbReference type="SMART" id="SM00220">
    <property type="entry name" value="S_TKc"/>
    <property type="match status" value="1"/>
</dbReference>
<feature type="repeat" description="WD" evidence="5">
    <location>
        <begin position="672"/>
        <end position="704"/>
    </location>
</feature>
<dbReference type="PROSITE" id="PS50082">
    <property type="entry name" value="WD_REPEATS_2"/>
    <property type="match status" value="7"/>
</dbReference>
<dbReference type="GO" id="GO:0004672">
    <property type="term" value="F:protein kinase activity"/>
    <property type="evidence" value="ECO:0007669"/>
    <property type="project" value="InterPro"/>
</dbReference>
<evidence type="ECO:0000256" key="1">
    <source>
        <dbReference type="ARBA" id="ARBA00022574"/>
    </source>
</evidence>
<protein>
    <recommendedName>
        <fullName evidence="9">Protein kinase domain-containing protein</fullName>
    </recommendedName>
</protein>
<dbReference type="PANTHER" id="PTHR19879:SF9">
    <property type="entry name" value="TRANSCRIPTION INITIATION FACTOR TFIID SUBUNIT 5"/>
    <property type="match status" value="1"/>
</dbReference>
<dbReference type="InterPro" id="IPR000719">
    <property type="entry name" value="Prot_kinase_dom"/>
</dbReference>
<name>A0A8J3IMB3_9CHLR</name>
<dbReference type="CDD" id="cd00200">
    <property type="entry name" value="WD40"/>
    <property type="match status" value="1"/>
</dbReference>
<dbReference type="PANTHER" id="PTHR19879">
    <property type="entry name" value="TRANSCRIPTION INITIATION FACTOR TFIID"/>
    <property type="match status" value="1"/>
</dbReference>
<evidence type="ECO:0000256" key="2">
    <source>
        <dbReference type="ARBA" id="ARBA00022737"/>
    </source>
</evidence>
<dbReference type="RefSeq" id="WP_220205747.1">
    <property type="nucleotide sequence ID" value="NZ_BNJK01000001.1"/>
</dbReference>
<feature type="domain" description="Protein kinase" evidence="9">
    <location>
        <begin position="12"/>
        <end position="273"/>
    </location>
</feature>
<dbReference type="PROSITE" id="PS50294">
    <property type="entry name" value="WD_REPEATS_REGION"/>
    <property type="match status" value="6"/>
</dbReference>
<keyword evidence="11" id="KW-1185">Reference proteome</keyword>
<dbReference type="Gene3D" id="1.10.510.10">
    <property type="entry name" value="Transferase(Phosphotransferase) domain 1"/>
    <property type="match status" value="1"/>
</dbReference>
<feature type="region of interest" description="Disordered" evidence="7">
    <location>
        <begin position="315"/>
        <end position="336"/>
    </location>
</feature>
<feature type="repeat" description="WD" evidence="5">
    <location>
        <begin position="714"/>
        <end position="748"/>
    </location>
</feature>
<dbReference type="PROSITE" id="PS00108">
    <property type="entry name" value="PROTEIN_KINASE_ST"/>
    <property type="match status" value="1"/>
</dbReference>
<dbReference type="InterPro" id="IPR019775">
    <property type="entry name" value="WD40_repeat_CS"/>
</dbReference>
<evidence type="ECO:0000259" key="9">
    <source>
        <dbReference type="PROSITE" id="PS50011"/>
    </source>
</evidence>
<feature type="repeat" description="WD" evidence="5">
    <location>
        <begin position="588"/>
        <end position="629"/>
    </location>
</feature>
<evidence type="ECO:0000256" key="8">
    <source>
        <dbReference type="SAM" id="Phobius"/>
    </source>
</evidence>
<keyword evidence="4 6" id="KW-0067">ATP-binding</keyword>
<keyword evidence="1 5" id="KW-0853">WD repeat</keyword>
<dbReference type="Gene3D" id="3.30.200.20">
    <property type="entry name" value="Phosphorylase Kinase, domain 1"/>
    <property type="match status" value="1"/>
</dbReference>
<keyword evidence="8" id="KW-0812">Transmembrane</keyword>
<evidence type="ECO:0000256" key="3">
    <source>
        <dbReference type="ARBA" id="ARBA00022741"/>
    </source>
</evidence>
<dbReference type="PROSITE" id="PS00678">
    <property type="entry name" value="WD_REPEATS_1"/>
    <property type="match status" value="1"/>
</dbReference>
<feature type="transmembrane region" description="Helical" evidence="8">
    <location>
        <begin position="416"/>
        <end position="438"/>
    </location>
</feature>
<feature type="repeat" description="WD" evidence="5">
    <location>
        <begin position="462"/>
        <end position="503"/>
    </location>
</feature>
<dbReference type="InterPro" id="IPR036322">
    <property type="entry name" value="WD40_repeat_dom_sf"/>
</dbReference>
<dbReference type="InterPro" id="IPR011009">
    <property type="entry name" value="Kinase-like_dom_sf"/>
</dbReference>
<feature type="repeat" description="WD" evidence="5">
    <location>
        <begin position="546"/>
        <end position="587"/>
    </location>
</feature>
<accession>A0A8J3IMB3</accession>
<dbReference type="InterPro" id="IPR015943">
    <property type="entry name" value="WD40/YVTN_repeat-like_dom_sf"/>
</dbReference>
<dbReference type="EMBL" id="BNJK01000001">
    <property type="protein sequence ID" value="GHO95045.1"/>
    <property type="molecule type" value="Genomic_DNA"/>
</dbReference>
<dbReference type="PRINTS" id="PR00320">
    <property type="entry name" value="GPROTEINBRPT"/>
</dbReference>
<keyword evidence="2" id="KW-0677">Repeat</keyword>